<dbReference type="InterPro" id="IPR018098">
    <property type="entry name" value="Ribosomal_eS24_CS"/>
</dbReference>
<organism evidence="7 8">
    <name type="scientific">Capsaspora owczarzaki (strain ATCC 30864)</name>
    <dbReference type="NCBI Taxonomy" id="595528"/>
    <lineage>
        <taxon>Eukaryota</taxon>
        <taxon>Filasterea</taxon>
        <taxon>Capsaspora</taxon>
    </lineage>
</organism>
<dbReference type="FunFam" id="3.30.70.3370:FF:000001">
    <property type="entry name" value="40S ribosomal protein S24"/>
    <property type="match status" value="1"/>
</dbReference>
<dbReference type="STRING" id="595528.A0A0D2X4V2"/>
<keyword evidence="3 4" id="KW-0687">Ribonucleoprotein</keyword>
<name>A0A0D2X4V2_CAPO3</name>
<sequence length="132" mass="14725">MADSATATIRTRQFLTNRLLSRKQMIVDIIHPGLANMSKKDVTEKLAKLYKTTAECISTFGFKTHFGGGRSTGFALIYDSADAAKKYEPKYRQIRAGNGAKGNVSRKQRKERKNRAKKVRGTKKAKVSSAKK</sequence>
<dbReference type="PhylomeDB" id="A0A0D2X4V2"/>
<dbReference type="Proteomes" id="UP000008743">
    <property type="component" value="Unassembled WGS sequence"/>
</dbReference>
<dbReference type="FunCoup" id="A0A0D2X4V2">
    <property type="interactions" value="424"/>
</dbReference>
<evidence type="ECO:0000256" key="5">
    <source>
        <dbReference type="RuleBase" id="RU004383"/>
    </source>
</evidence>
<dbReference type="GO" id="GO:0003735">
    <property type="term" value="F:structural constituent of ribosome"/>
    <property type="evidence" value="ECO:0007669"/>
    <property type="project" value="InterPro"/>
</dbReference>
<dbReference type="InParanoid" id="A0A0D2X4V2"/>
<dbReference type="RefSeq" id="XP_004343705.1">
    <property type="nucleotide sequence ID" value="XM_004343655.2"/>
</dbReference>
<dbReference type="PROSITE" id="PS00529">
    <property type="entry name" value="RIBOSOMAL_S24E"/>
    <property type="match status" value="1"/>
</dbReference>
<dbReference type="Gene3D" id="3.30.70.3370">
    <property type="match status" value="1"/>
</dbReference>
<evidence type="ECO:0000256" key="3">
    <source>
        <dbReference type="ARBA" id="ARBA00023274"/>
    </source>
</evidence>
<evidence type="ECO:0000313" key="8">
    <source>
        <dbReference type="Proteomes" id="UP000008743"/>
    </source>
</evidence>
<dbReference type="InterPro" id="IPR012678">
    <property type="entry name" value="Ribosomal_uL23/eL15/eS24_sf"/>
</dbReference>
<dbReference type="HAMAP" id="MF_00545">
    <property type="entry name" value="Ribosomal_eS24"/>
    <property type="match status" value="1"/>
</dbReference>
<reference evidence="8" key="1">
    <citation type="submission" date="2011-02" db="EMBL/GenBank/DDBJ databases">
        <title>The Genome Sequence of Capsaspora owczarzaki ATCC 30864.</title>
        <authorList>
            <person name="Russ C."/>
            <person name="Cuomo C."/>
            <person name="Burger G."/>
            <person name="Gray M.W."/>
            <person name="Holland P.W.H."/>
            <person name="King N."/>
            <person name="Lang F.B.F."/>
            <person name="Roger A.J."/>
            <person name="Ruiz-Trillo I."/>
            <person name="Young S.K."/>
            <person name="Zeng Q."/>
            <person name="Gargeya S."/>
            <person name="Alvarado L."/>
            <person name="Berlin A."/>
            <person name="Chapman S.B."/>
            <person name="Chen Z."/>
            <person name="Freedman E."/>
            <person name="Gellesch M."/>
            <person name="Goldberg J."/>
            <person name="Griggs A."/>
            <person name="Gujja S."/>
            <person name="Heilman E."/>
            <person name="Heiman D."/>
            <person name="Howarth C."/>
            <person name="Mehta T."/>
            <person name="Neiman D."/>
            <person name="Pearson M."/>
            <person name="Roberts A."/>
            <person name="Saif S."/>
            <person name="Shea T."/>
            <person name="Shenoy N."/>
            <person name="Sisk P."/>
            <person name="Stolte C."/>
            <person name="Sykes S."/>
            <person name="White J."/>
            <person name="Yandava C."/>
            <person name="Haas B."/>
            <person name="Nusbaum C."/>
            <person name="Birren B."/>
        </authorList>
    </citation>
    <scope>NUCLEOTIDE SEQUENCE</scope>
    <source>
        <strain evidence="8">ATCC 30864</strain>
    </source>
</reference>
<evidence type="ECO:0000256" key="1">
    <source>
        <dbReference type="ARBA" id="ARBA00009680"/>
    </source>
</evidence>
<dbReference type="Pfam" id="PF01282">
    <property type="entry name" value="Ribosomal_S24e"/>
    <property type="match status" value="1"/>
</dbReference>
<proteinExistence type="inferred from homology"/>
<dbReference type="OrthoDB" id="5571754at2759"/>
<dbReference type="PANTHER" id="PTHR10496">
    <property type="entry name" value="40S RIBOSOMAL PROTEIN S24"/>
    <property type="match status" value="1"/>
</dbReference>
<evidence type="ECO:0000256" key="2">
    <source>
        <dbReference type="ARBA" id="ARBA00022980"/>
    </source>
</evidence>
<dbReference type="OMA" id="IRVKKYM"/>
<keyword evidence="2 4" id="KW-0689">Ribosomal protein</keyword>
<dbReference type="GO" id="GO:1990904">
    <property type="term" value="C:ribonucleoprotein complex"/>
    <property type="evidence" value="ECO:0007669"/>
    <property type="project" value="UniProtKB-KW"/>
</dbReference>
<keyword evidence="8" id="KW-1185">Reference proteome</keyword>
<dbReference type="InterPro" id="IPR053709">
    <property type="entry name" value="eRP_eS24_sf"/>
</dbReference>
<comment type="similarity">
    <text evidence="1 4">Belongs to the eukaryotic ribosomal protein eS24 family.</text>
</comment>
<feature type="region of interest" description="Disordered" evidence="6">
    <location>
        <begin position="92"/>
        <end position="132"/>
    </location>
</feature>
<dbReference type="eggNOG" id="KOG3424">
    <property type="taxonomic scope" value="Eukaryota"/>
</dbReference>
<dbReference type="GO" id="GO:0006412">
    <property type="term" value="P:translation"/>
    <property type="evidence" value="ECO:0007669"/>
    <property type="project" value="InterPro"/>
</dbReference>
<dbReference type="AlphaFoldDB" id="A0A0D2X4V2"/>
<dbReference type="SUPFAM" id="SSF54189">
    <property type="entry name" value="Ribosomal proteins S24e, L23 and L15e"/>
    <property type="match status" value="1"/>
</dbReference>
<accession>A0A0D2X4V2</accession>
<evidence type="ECO:0000256" key="4">
    <source>
        <dbReference type="RuleBase" id="RU004381"/>
    </source>
</evidence>
<dbReference type="GO" id="GO:0005840">
    <property type="term" value="C:ribosome"/>
    <property type="evidence" value="ECO:0007669"/>
    <property type="project" value="UniProtKB-KW"/>
</dbReference>
<evidence type="ECO:0000256" key="6">
    <source>
        <dbReference type="SAM" id="MobiDB-lite"/>
    </source>
</evidence>
<evidence type="ECO:0000313" key="7">
    <source>
        <dbReference type="EMBL" id="KJE96704.1"/>
    </source>
</evidence>
<feature type="compositionally biased region" description="Basic residues" evidence="6">
    <location>
        <begin position="104"/>
        <end position="132"/>
    </location>
</feature>
<dbReference type="EMBL" id="KE346372">
    <property type="protein sequence ID" value="KJE96704.1"/>
    <property type="molecule type" value="Genomic_DNA"/>
</dbReference>
<gene>
    <name evidence="7" type="ORF">CAOG_006981</name>
</gene>
<dbReference type="InterPro" id="IPR001976">
    <property type="entry name" value="Ribosomal_eS24"/>
</dbReference>
<protein>
    <recommendedName>
        <fullName evidence="5">40S ribosomal protein S24</fullName>
    </recommendedName>
</protein>